<evidence type="ECO:0000313" key="2">
    <source>
        <dbReference type="Proteomes" id="UP000789366"/>
    </source>
</evidence>
<comment type="caution">
    <text evidence="1">The sequence shown here is derived from an EMBL/GenBank/DDBJ whole genome shotgun (WGS) entry which is preliminary data.</text>
</comment>
<keyword evidence="2" id="KW-1185">Reference proteome</keyword>
<gene>
    <name evidence="1" type="ORF">SPELUC_LOCUS12741</name>
</gene>
<reference evidence="1" key="1">
    <citation type="submission" date="2021-06" db="EMBL/GenBank/DDBJ databases">
        <authorList>
            <person name="Kallberg Y."/>
            <person name="Tangrot J."/>
            <person name="Rosling A."/>
        </authorList>
    </citation>
    <scope>NUCLEOTIDE SEQUENCE</scope>
    <source>
        <strain evidence="1">28 12/20/2015</strain>
    </source>
</reference>
<feature type="non-terminal residue" evidence="1">
    <location>
        <position position="119"/>
    </location>
</feature>
<dbReference type="EMBL" id="CAJVPW010031097">
    <property type="protein sequence ID" value="CAG8725683.1"/>
    <property type="molecule type" value="Genomic_DNA"/>
</dbReference>
<accession>A0ACA9PUP1</accession>
<sequence>MPKYAKKQAKSQAVFAGIIAGTSQRQTQAPDVPATAKISGDILTVILEKLNELSEKINKIDRCLSDMDERFSDNYSIYSEESDYKEVTAKYLSAEHEEFFSSMSDTKCDTYFKKNIASP</sequence>
<dbReference type="Proteomes" id="UP000789366">
    <property type="component" value="Unassembled WGS sequence"/>
</dbReference>
<name>A0ACA9PUP1_9GLOM</name>
<organism evidence="1 2">
    <name type="scientific">Cetraspora pellucida</name>
    <dbReference type="NCBI Taxonomy" id="1433469"/>
    <lineage>
        <taxon>Eukaryota</taxon>
        <taxon>Fungi</taxon>
        <taxon>Fungi incertae sedis</taxon>
        <taxon>Mucoromycota</taxon>
        <taxon>Glomeromycotina</taxon>
        <taxon>Glomeromycetes</taxon>
        <taxon>Diversisporales</taxon>
        <taxon>Gigasporaceae</taxon>
        <taxon>Cetraspora</taxon>
    </lineage>
</organism>
<protein>
    <submittedName>
        <fullName evidence="1">6893_t:CDS:1</fullName>
    </submittedName>
</protein>
<proteinExistence type="predicted"/>
<evidence type="ECO:0000313" key="1">
    <source>
        <dbReference type="EMBL" id="CAG8725683.1"/>
    </source>
</evidence>